<protein>
    <submittedName>
        <fullName evidence="2">Uncharacterized protein</fullName>
    </submittedName>
</protein>
<dbReference type="AlphaFoldDB" id="A0A1F6P8E6"/>
<dbReference type="Proteomes" id="UP000176634">
    <property type="component" value="Unassembled WGS sequence"/>
</dbReference>
<keyword evidence="1" id="KW-0812">Transmembrane</keyword>
<keyword evidence="1" id="KW-0472">Membrane</keyword>
<keyword evidence="1" id="KW-1133">Transmembrane helix</keyword>
<dbReference type="STRING" id="1798705.A2563_05040"/>
<name>A0A1F6P8E6_9BACT</name>
<comment type="caution">
    <text evidence="2">The sequence shown here is derived from an EMBL/GenBank/DDBJ whole genome shotgun (WGS) entry which is preliminary data.</text>
</comment>
<evidence type="ECO:0000313" key="2">
    <source>
        <dbReference type="EMBL" id="OGH92320.1"/>
    </source>
</evidence>
<evidence type="ECO:0000313" key="3">
    <source>
        <dbReference type="Proteomes" id="UP000176634"/>
    </source>
</evidence>
<evidence type="ECO:0000256" key="1">
    <source>
        <dbReference type="SAM" id="Phobius"/>
    </source>
</evidence>
<dbReference type="EMBL" id="MFRA01000006">
    <property type="protein sequence ID" value="OGH92320.1"/>
    <property type="molecule type" value="Genomic_DNA"/>
</dbReference>
<feature type="transmembrane region" description="Helical" evidence="1">
    <location>
        <begin position="55"/>
        <end position="73"/>
    </location>
</feature>
<accession>A0A1F6P8E6</accession>
<proteinExistence type="predicted"/>
<sequence length="75" mass="8397">MAVYTLVIHLLDLPENLADASCIALLAPFVWSYTDSKKIFKGSSVPVGQILFNRAIMMIVPFLILRLFFGIVLKL</sequence>
<organism evidence="2 3">
    <name type="scientific">Candidatus Magasanikbacteria bacterium RIFOXYD1_FULL_40_23</name>
    <dbReference type="NCBI Taxonomy" id="1798705"/>
    <lineage>
        <taxon>Bacteria</taxon>
        <taxon>Candidatus Magasanikiibacteriota</taxon>
    </lineage>
</organism>
<reference evidence="2 3" key="1">
    <citation type="journal article" date="2016" name="Nat. Commun.">
        <title>Thousands of microbial genomes shed light on interconnected biogeochemical processes in an aquifer system.</title>
        <authorList>
            <person name="Anantharaman K."/>
            <person name="Brown C.T."/>
            <person name="Hug L.A."/>
            <person name="Sharon I."/>
            <person name="Castelle C.J."/>
            <person name="Probst A.J."/>
            <person name="Thomas B.C."/>
            <person name="Singh A."/>
            <person name="Wilkins M.J."/>
            <person name="Karaoz U."/>
            <person name="Brodie E.L."/>
            <person name="Williams K.H."/>
            <person name="Hubbard S.S."/>
            <person name="Banfield J.F."/>
        </authorList>
    </citation>
    <scope>NUCLEOTIDE SEQUENCE [LARGE SCALE GENOMIC DNA]</scope>
</reference>
<gene>
    <name evidence="2" type="ORF">A2563_05040</name>
</gene>